<feature type="compositionally biased region" description="Polar residues" evidence="1">
    <location>
        <begin position="29"/>
        <end position="43"/>
    </location>
</feature>
<protein>
    <submittedName>
        <fullName evidence="2">Uncharacterized protein</fullName>
    </submittedName>
</protein>
<dbReference type="EMBL" id="MK071980">
    <property type="protein sequence ID" value="AYV75552.1"/>
    <property type="molecule type" value="Genomic_DNA"/>
</dbReference>
<reference evidence="2" key="1">
    <citation type="submission" date="2018-10" db="EMBL/GenBank/DDBJ databases">
        <title>Hidden diversity of soil giant viruses.</title>
        <authorList>
            <person name="Schulz F."/>
            <person name="Alteio L."/>
            <person name="Goudeau D."/>
            <person name="Ryan E.M."/>
            <person name="Malmstrom R.R."/>
            <person name="Blanchard J."/>
            <person name="Woyke T."/>
        </authorList>
    </citation>
    <scope>NUCLEOTIDE SEQUENCE</scope>
    <source>
        <strain evidence="2">TEV1</strain>
    </source>
</reference>
<name>A0A3G4ZL32_9VIRU</name>
<accession>A0A3G4ZL32</accession>
<feature type="region of interest" description="Disordered" evidence="1">
    <location>
        <begin position="1"/>
        <end position="43"/>
    </location>
</feature>
<gene>
    <name evidence="2" type="ORF">Terrestrivirus2_60</name>
</gene>
<evidence type="ECO:0000256" key="1">
    <source>
        <dbReference type="SAM" id="MobiDB-lite"/>
    </source>
</evidence>
<sequence length="145" mass="15766">MATTADKSRMSTSSDTGKSMKSASGVGGSTLSIRSTGSVRSTDPDTFSIEKWLEEVIKCKQCDQMFRRDKCLIVNIKNNKYKSCCIDKKTTFTSKDGGSSKRSEIIQNAKCIGSLDVNVQKQLTVTHAANGTCHGCHNKQSCTIL</sequence>
<proteinExistence type="predicted"/>
<organism evidence="2">
    <name type="scientific">Terrestrivirus sp</name>
    <dbReference type="NCBI Taxonomy" id="2487775"/>
    <lineage>
        <taxon>Viruses</taxon>
        <taxon>Varidnaviria</taxon>
        <taxon>Bamfordvirae</taxon>
        <taxon>Nucleocytoviricota</taxon>
        <taxon>Megaviricetes</taxon>
        <taxon>Imitervirales</taxon>
        <taxon>Mimiviridae</taxon>
        <taxon>Klosneuvirinae</taxon>
    </lineage>
</organism>
<feature type="compositionally biased region" description="Polar residues" evidence="1">
    <location>
        <begin position="1"/>
        <end position="22"/>
    </location>
</feature>
<evidence type="ECO:0000313" key="2">
    <source>
        <dbReference type="EMBL" id="AYV75552.1"/>
    </source>
</evidence>